<accession>A0A318S2R5</accession>
<keyword evidence="2" id="KW-0012">Acyltransferase</keyword>
<evidence type="ECO:0000259" key="3">
    <source>
        <dbReference type="PROSITE" id="PS51186"/>
    </source>
</evidence>
<name>A0A318S2R5_9DEIO</name>
<dbReference type="PROSITE" id="PS51186">
    <property type="entry name" value="GNAT"/>
    <property type="match status" value="1"/>
</dbReference>
<dbReference type="PANTHER" id="PTHR43420:SF3">
    <property type="entry name" value="N-ACETYLTRANSFERASE DOMAIN-CONTAINING PROTEIN"/>
    <property type="match status" value="1"/>
</dbReference>
<feature type="domain" description="N-acetyltransferase" evidence="3">
    <location>
        <begin position="107"/>
        <end position="240"/>
    </location>
</feature>
<dbReference type="EMBL" id="QJSX01000012">
    <property type="protein sequence ID" value="PYE52742.1"/>
    <property type="molecule type" value="Genomic_DNA"/>
</dbReference>
<evidence type="ECO:0000313" key="5">
    <source>
        <dbReference type="Proteomes" id="UP000248326"/>
    </source>
</evidence>
<reference evidence="4 5" key="1">
    <citation type="submission" date="2018-06" db="EMBL/GenBank/DDBJ databases">
        <title>Genomic Encyclopedia of Type Strains, Phase IV (KMG-IV): sequencing the most valuable type-strain genomes for metagenomic binning, comparative biology and taxonomic classification.</title>
        <authorList>
            <person name="Goeker M."/>
        </authorList>
    </citation>
    <scope>NUCLEOTIDE SEQUENCE [LARGE SCALE GENOMIC DNA]</scope>
    <source>
        <strain evidence="4 5">DSM 18048</strain>
    </source>
</reference>
<keyword evidence="5" id="KW-1185">Reference proteome</keyword>
<dbReference type="SUPFAM" id="SSF55729">
    <property type="entry name" value="Acyl-CoA N-acyltransferases (Nat)"/>
    <property type="match status" value="1"/>
</dbReference>
<dbReference type="Gene3D" id="3.40.630.30">
    <property type="match status" value="1"/>
</dbReference>
<sequence length="246" mass="27230">MTRWDETLDALENPFWHALSGPQAAFGHLRKDAARYERSVAVFAALRDDTPDAWNDLSALYAPGEVSVLFRPTTPTVPSSWSLMREGEPLQLVQLERRAAPSLPGGWTARLLTADDAPAMQDLVRATKPGPFAERTVELGGYTGVWNERDGEPHLVAMAGLRAALPSAREISAVCTHPEYRRLGLARALVAHLASELHARDILPFLHVDPDNEVALRTYATLGFVERRKIRAIVLRRAPDEAARED</sequence>
<dbReference type="InterPro" id="IPR013653">
    <property type="entry name" value="GCN5-like_dom"/>
</dbReference>
<dbReference type="GO" id="GO:0016747">
    <property type="term" value="F:acyltransferase activity, transferring groups other than amino-acyl groups"/>
    <property type="evidence" value="ECO:0007669"/>
    <property type="project" value="InterPro"/>
</dbReference>
<dbReference type="RefSeq" id="WP_110887633.1">
    <property type="nucleotide sequence ID" value="NZ_QJSX01000012.1"/>
</dbReference>
<dbReference type="AlphaFoldDB" id="A0A318S2R5"/>
<gene>
    <name evidence="4" type="ORF">DES52_11263</name>
</gene>
<dbReference type="OrthoDB" id="9797456at2"/>
<dbReference type="Proteomes" id="UP000248326">
    <property type="component" value="Unassembled WGS sequence"/>
</dbReference>
<evidence type="ECO:0000256" key="1">
    <source>
        <dbReference type="ARBA" id="ARBA00022679"/>
    </source>
</evidence>
<evidence type="ECO:0000256" key="2">
    <source>
        <dbReference type="ARBA" id="ARBA00023315"/>
    </source>
</evidence>
<dbReference type="InterPro" id="IPR016181">
    <property type="entry name" value="Acyl_CoA_acyltransferase"/>
</dbReference>
<protein>
    <submittedName>
        <fullName evidence="4">Putative GNAT family acetyltransferase</fullName>
    </submittedName>
</protein>
<dbReference type="Pfam" id="PF08445">
    <property type="entry name" value="FR47"/>
    <property type="match status" value="1"/>
</dbReference>
<proteinExistence type="predicted"/>
<comment type="caution">
    <text evidence="4">The sequence shown here is derived from an EMBL/GenBank/DDBJ whole genome shotgun (WGS) entry which is preliminary data.</text>
</comment>
<evidence type="ECO:0000313" key="4">
    <source>
        <dbReference type="EMBL" id="PYE52742.1"/>
    </source>
</evidence>
<dbReference type="PANTHER" id="PTHR43420">
    <property type="entry name" value="ACETYLTRANSFERASE"/>
    <property type="match status" value="1"/>
</dbReference>
<dbReference type="InterPro" id="IPR000182">
    <property type="entry name" value="GNAT_dom"/>
</dbReference>
<dbReference type="CDD" id="cd04301">
    <property type="entry name" value="NAT_SF"/>
    <property type="match status" value="1"/>
</dbReference>
<keyword evidence="1 4" id="KW-0808">Transferase</keyword>
<organism evidence="4 5">
    <name type="scientific">Deinococcus yavapaiensis KR-236</name>
    <dbReference type="NCBI Taxonomy" id="694435"/>
    <lineage>
        <taxon>Bacteria</taxon>
        <taxon>Thermotogati</taxon>
        <taxon>Deinococcota</taxon>
        <taxon>Deinococci</taxon>
        <taxon>Deinococcales</taxon>
        <taxon>Deinococcaceae</taxon>
        <taxon>Deinococcus</taxon>
    </lineage>
</organism>
<dbReference type="InterPro" id="IPR050680">
    <property type="entry name" value="YpeA/RimI_acetyltransf"/>
</dbReference>